<accession>A0A0E9XCX9</accession>
<organism evidence="1">
    <name type="scientific">Anguilla anguilla</name>
    <name type="common">European freshwater eel</name>
    <name type="synonym">Muraena anguilla</name>
    <dbReference type="NCBI Taxonomy" id="7936"/>
    <lineage>
        <taxon>Eukaryota</taxon>
        <taxon>Metazoa</taxon>
        <taxon>Chordata</taxon>
        <taxon>Craniata</taxon>
        <taxon>Vertebrata</taxon>
        <taxon>Euteleostomi</taxon>
        <taxon>Actinopterygii</taxon>
        <taxon>Neopterygii</taxon>
        <taxon>Teleostei</taxon>
        <taxon>Anguilliformes</taxon>
        <taxon>Anguillidae</taxon>
        <taxon>Anguilla</taxon>
    </lineage>
</organism>
<dbReference type="AlphaFoldDB" id="A0A0E9XCX9"/>
<sequence length="31" mass="3869">MDSKLKTFHWRLMAIKHVAFWKSFIYTFHTP</sequence>
<reference evidence="1" key="2">
    <citation type="journal article" date="2015" name="Fish Shellfish Immunol.">
        <title>Early steps in the European eel (Anguilla anguilla)-Vibrio vulnificus interaction in the gills: Role of the RtxA13 toxin.</title>
        <authorList>
            <person name="Callol A."/>
            <person name="Pajuelo D."/>
            <person name="Ebbesson L."/>
            <person name="Teles M."/>
            <person name="MacKenzie S."/>
            <person name="Amaro C."/>
        </authorList>
    </citation>
    <scope>NUCLEOTIDE SEQUENCE</scope>
</reference>
<protein>
    <submittedName>
        <fullName evidence="1">Uncharacterized protein</fullName>
    </submittedName>
</protein>
<name>A0A0E9XCX9_ANGAN</name>
<reference evidence="1" key="1">
    <citation type="submission" date="2014-11" db="EMBL/GenBank/DDBJ databases">
        <authorList>
            <person name="Amaro Gonzalez C."/>
        </authorList>
    </citation>
    <scope>NUCLEOTIDE SEQUENCE</scope>
</reference>
<evidence type="ECO:0000313" key="1">
    <source>
        <dbReference type="EMBL" id="JAH99538.1"/>
    </source>
</evidence>
<dbReference type="EMBL" id="GBXM01009039">
    <property type="protein sequence ID" value="JAH99538.1"/>
    <property type="molecule type" value="Transcribed_RNA"/>
</dbReference>
<proteinExistence type="predicted"/>